<proteinExistence type="predicted"/>
<dbReference type="Pfam" id="PF04932">
    <property type="entry name" value="Wzy_C"/>
    <property type="match status" value="1"/>
</dbReference>
<evidence type="ECO:0000256" key="2">
    <source>
        <dbReference type="ARBA" id="ARBA00022692"/>
    </source>
</evidence>
<organism evidence="7 8">
    <name type="scientific">Bacillus badius</name>
    <dbReference type="NCBI Taxonomy" id="1455"/>
    <lineage>
        <taxon>Bacteria</taxon>
        <taxon>Bacillati</taxon>
        <taxon>Bacillota</taxon>
        <taxon>Bacilli</taxon>
        <taxon>Bacillales</taxon>
        <taxon>Bacillaceae</taxon>
        <taxon>Pseudobacillus</taxon>
    </lineage>
</organism>
<keyword evidence="8" id="KW-1185">Reference proteome</keyword>
<dbReference type="RefSeq" id="WP_052477374.1">
    <property type="nucleotide sequence ID" value="NZ_JARTHD010000037.1"/>
</dbReference>
<feature type="transmembrane region" description="Helical" evidence="5">
    <location>
        <begin position="61"/>
        <end position="82"/>
    </location>
</feature>
<evidence type="ECO:0000256" key="5">
    <source>
        <dbReference type="SAM" id="Phobius"/>
    </source>
</evidence>
<evidence type="ECO:0000259" key="6">
    <source>
        <dbReference type="Pfam" id="PF04932"/>
    </source>
</evidence>
<comment type="caution">
    <text evidence="7">The sequence shown here is derived from an EMBL/GenBank/DDBJ whole genome shotgun (WGS) entry which is preliminary data.</text>
</comment>
<keyword evidence="4 5" id="KW-0472">Membrane</keyword>
<feature type="transmembrane region" description="Helical" evidence="5">
    <location>
        <begin position="198"/>
        <end position="226"/>
    </location>
</feature>
<feature type="transmembrane region" description="Helical" evidence="5">
    <location>
        <begin position="328"/>
        <end position="346"/>
    </location>
</feature>
<dbReference type="InterPro" id="IPR007016">
    <property type="entry name" value="O-antigen_ligase-rel_domated"/>
</dbReference>
<dbReference type="PANTHER" id="PTHR37422">
    <property type="entry name" value="TEICHURONIC ACID BIOSYNTHESIS PROTEIN TUAE"/>
    <property type="match status" value="1"/>
</dbReference>
<feature type="transmembrane region" description="Helical" evidence="5">
    <location>
        <begin position="232"/>
        <end position="256"/>
    </location>
</feature>
<accession>A0ABR5AR57</accession>
<protein>
    <submittedName>
        <fullName evidence="7">Oligosaccharide repeat unit polymerase Wzy</fullName>
    </submittedName>
</protein>
<feature type="transmembrane region" description="Helical" evidence="5">
    <location>
        <begin position="12"/>
        <end position="30"/>
    </location>
</feature>
<sequence>MKLSTELTHREHGRTLFFLLCFFLLSKYHLSIGFALKPYMIFLCVFLLFHLSAFSFQKMYAFELVLLCFYAFYGFTGAFSLYPLASLRLMLGIILLVGCYLIVKFILSTCSIQAIQAAIARAGLLFNAVSLLLYIVGLKSVGFHGEEMAASYGVLLDRGYPRLIGLLEDPNLYVFYNTLFFAYFLTHMKSWSHKAGFALCLLTTILTFSRGGILAMLLMILLYMAISHSVKSWRLLLAMGVTLSAISYLAAAAMKIPIGKLLESRMEDFSSDGGSGRFELWGRAWEYFLDHPVMGIGADNFIEYNTAYYGKSLYTHNTLLQILSESGFLGFSLYAAFLLLVFKQLLSRCLAKKHLYLLLTFMAFLLQMLSLSLIINELFLLYLAIVSVILQKEKTSRLSGKEKLANHPLVTKGVPAQ</sequence>
<keyword evidence="2 5" id="KW-0812">Transmembrane</keyword>
<dbReference type="Proteomes" id="UP000031982">
    <property type="component" value="Unassembled WGS sequence"/>
</dbReference>
<feature type="transmembrane region" description="Helical" evidence="5">
    <location>
        <begin position="88"/>
        <end position="107"/>
    </location>
</feature>
<keyword evidence="3 5" id="KW-1133">Transmembrane helix</keyword>
<evidence type="ECO:0000256" key="1">
    <source>
        <dbReference type="ARBA" id="ARBA00004141"/>
    </source>
</evidence>
<feature type="transmembrane region" description="Helical" evidence="5">
    <location>
        <begin position="36"/>
        <end position="54"/>
    </location>
</feature>
<name>A0ABR5AR57_BACBA</name>
<gene>
    <name evidence="7" type="ORF">SD77_1678</name>
</gene>
<dbReference type="PANTHER" id="PTHR37422:SF17">
    <property type="entry name" value="O-ANTIGEN LIGASE"/>
    <property type="match status" value="1"/>
</dbReference>
<evidence type="ECO:0000313" key="8">
    <source>
        <dbReference type="Proteomes" id="UP000031982"/>
    </source>
</evidence>
<dbReference type="InterPro" id="IPR051533">
    <property type="entry name" value="WaaL-like"/>
</dbReference>
<feature type="domain" description="O-antigen ligase-related" evidence="6">
    <location>
        <begin position="196"/>
        <end position="334"/>
    </location>
</feature>
<dbReference type="EMBL" id="JXLP01000016">
    <property type="protein sequence ID" value="KIL77231.1"/>
    <property type="molecule type" value="Genomic_DNA"/>
</dbReference>
<evidence type="ECO:0000313" key="7">
    <source>
        <dbReference type="EMBL" id="KIL77231.1"/>
    </source>
</evidence>
<feature type="transmembrane region" description="Helical" evidence="5">
    <location>
        <begin position="358"/>
        <end position="390"/>
    </location>
</feature>
<evidence type="ECO:0000256" key="3">
    <source>
        <dbReference type="ARBA" id="ARBA00022989"/>
    </source>
</evidence>
<feature type="transmembrane region" description="Helical" evidence="5">
    <location>
        <begin position="170"/>
        <end position="186"/>
    </location>
</feature>
<reference evidence="7 8" key="1">
    <citation type="submission" date="2015-01" db="EMBL/GenBank/DDBJ databases">
        <title>Genome Assembly of Bacillus badius MTCC 1458.</title>
        <authorList>
            <person name="Verma A."/>
            <person name="Khatri I."/>
            <person name="Mual P."/>
            <person name="Subramanian S."/>
            <person name="Krishnamurthi S."/>
        </authorList>
    </citation>
    <scope>NUCLEOTIDE SEQUENCE [LARGE SCALE GENOMIC DNA]</scope>
    <source>
        <strain evidence="7 8">MTCC 1458</strain>
    </source>
</reference>
<evidence type="ECO:0000256" key="4">
    <source>
        <dbReference type="ARBA" id="ARBA00023136"/>
    </source>
</evidence>
<feature type="transmembrane region" description="Helical" evidence="5">
    <location>
        <begin position="119"/>
        <end position="138"/>
    </location>
</feature>
<comment type="subcellular location">
    <subcellularLocation>
        <location evidence="1">Membrane</location>
        <topology evidence="1">Multi-pass membrane protein</topology>
    </subcellularLocation>
</comment>